<proteinExistence type="predicted"/>
<sequence>MGGMGQAANLPAQYLDARLTQIGEVALLAALVVVWAARWLVRRRAGAGDAQEGAPGAPAGGATGQGGSGRRWWAWFEAGPPSRTLLQVGFGALWLLDGLLQAQPAMPRQFVAMVLEPAITGQPRVIGELGQVAVNLWSLHTVTTDALTVFLQVAIGWGILVGGDRLLGRFSLAASVAWGTVVWLLGEGAGDLFGKGGTFLSGTPGAVLVYVGVALLLLWVPASRWDDQRAAGVLLRAVGGLLLLAALLQGLPAEGFWHGQALARVFQAAAQNPQPSVLAAPITAMADLARSDPVVVNALWTAVPAVAGVWLLVRRAPRAAVGLAALYLAAAWWLGMDFGVLGGTGTDPNIALPVGLLLAAAWVGGLGSTLPATARVRQAGPAVHRLLGRRSAPVLSMGAP</sequence>
<dbReference type="RefSeq" id="WP_377790832.1">
    <property type="nucleotide sequence ID" value="NZ_JBHLYQ010000255.1"/>
</dbReference>
<dbReference type="Proteomes" id="UP001589788">
    <property type="component" value="Unassembled WGS sequence"/>
</dbReference>
<feature type="transmembrane region" description="Helical" evidence="1">
    <location>
        <begin position="166"/>
        <end position="186"/>
    </location>
</feature>
<keyword evidence="1" id="KW-1133">Transmembrane helix</keyword>
<comment type="caution">
    <text evidence="2">The sequence shown here is derived from an EMBL/GenBank/DDBJ whole genome shotgun (WGS) entry which is preliminary data.</text>
</comment>
<feature type="transmembrane region" description="Helical" evidence="1">
    <location>
        <begin position="20"/>
        <end position="41"/>
    </location>
</feature>
<feature type="transmembrane region" description="Helical" evidence="1">
    <location>
        <begin position="294"/>
        <end position="313"/>
    </location>
</feature>
<evidence type="ECO:0000313" key="3">
    <source>
        <dbReference type="Proteomes" id="UP001589788"/>
    </source>
</evidence>
<evidence type="ECO:0000313" key="2">
    <source>
        <dbReference type="EMBL" id="MFC0083094.1"/>
    </source>
</evidence>
<feature type="non-terminal residue" evidence="2">
    <location>
        <position position="400"/>
    </location>
</feature>
<accession>A0ABV6C5Y3</accession>
<keyword evidence="1" id="KW-0812">Transmembrane</keyword>
<protein>
    <submittedName>
        <fullName evidence="2">Uncharacterized protein</fullName>
    </submittedName>
</protein>
<reference evidence="2 3" key="1">
    <citation type="submission" date="2024-09" db="EMBL/GenBank/DDBJ databases">
        <authorList>
            <person name="Sun Q."/>
            <person name="Mori K."/>
        </authorList>
    </citation>
    <scope>NUCLEOTIDE SEQUENCE [LARGE SCALE GENOMIC DNA]</scope>
    <source>
        <strain evidence="2 3">JCM 15389</strain>
    </source>
</reference>
<gene>
    <name evidence="2" type="ORF">ACFFRE_13245</name>
</gene>
<feature type="transmembrane region" description="Helical" evidence="1">
    <location>
        <begin position="233"/>
        <end position="251"/>
    </location>
</feature>
<dbReference type="EMBL" id="JBHLYQ010000255">
    <property type="protein sequence ID" value="MFC0083094.1"/>
    <property type="molecule type" value="Genomic_DNA"/>
</dbReference>
<feature type="transmembrane region" description="Helical" evidence="1">
    <location>
        <begin position="198"/>
        <end position="221"/>
    </location>
</feature>
<name>A0ABV6C5Y3_9ACTN</name>
<feature type="transmembrane region" description="Helical" evidence="1">
    <location>
        <begin position="350"/>
        <end position="370"/>
    </location>
</feature>
<keyword evidence="3" id="KW-1185">Reference proteome</keyword>
<evidence type="ECO:0000256" key="1">
    <source>
        <dbReference type="SAM" id="Phobius"/>
    </source>
</evidence>
<keyword evidence="1" id="KW-0472">Membrane</keyword>
<organism evidence="2 3">
    <name type="scientific">Aciditerrimonas ferrireducens</name>
    <dbReference type="NCBI Taxonomy" id="667306"/>
    <lineage>
        <taxon>Bacteria</taxon>
        <taxon>Bacillati</taxon>
        <taxon>Actinomycetota</taxon>
        <taxon>Acidimicrobiia</taxon>
        <taxon>Acidimicrobiales</taxon>
        <taxon>Acidimicrobiaceae</taxon>
        <taxon>Aciditerrimonas</taxon>
    </lineage>
</organism>
<feature type="transmembrane region" description="Helical" evidence="1">
    <location>
        <begin position="320"/>
        <end position="344"/>
    </location>
</feature>